<evidence type="ECO:0000313" key="5">
    <source>
        <dbReference type="Proteomes" id="UP000663836"/>
    </source>
</evidence>
<dbReference type="Proteomes" id="UP000663836">
    <property type="component" value="Unassembled WGS sequence"/>
</dbReference>
<reference evidence="4" key="1">
    <citation type="submission" date="2021-02" db="EMBL/GenBank/DDBJ databases">
        <authorList>
            <person name="Nowell W R."/>
        </authorList>
    </citation>
    <scope>NUCLEOTIDE SEQUENCE</scope>
</reference>
<evidence type="ECO:0000313" key="2">
    <source>
        <dbReference type="EMBL" id="CAF3495468.1"/>
    </source>
</evidence>
<name>A0A818KWX8_9BILA</name>
<sequence length="216" mass="25327">MTIPYGTMTTSSPMLNNNNNNNSSIITEKSPSRFSYLIRPTTPCIFGTENYDDKLVDDDEFFVTAGGIVHSCPNIYELSTKDEYEHRILRSCNNLMFINKQTTSMNNHLNTYDTEFNRYSILPRFQPILSSSLSTDSINSEIELYKKRHAFGLSRKYDNTMSIYSSFLSKTWKSDNYLLFMPVRHHQFSLPTSNYRNKRSHSYDIRIRRIFTSTFF</sequence>
<protein>
    <submittedName>
        <fullName evidence="4">Uncharacterized protein</fullName>
    </submittedName>
</protein>
<dbReference type="Proteomes" id="UP000663874">
    <property type="component" value="Unassembled WGS sequence"/>
</dbReference>
<gene>
    <name evidence="3" type="ORF">FNK824_LOCUS743</name>
    <name evidence="4" type="ORF">JBS370_LOCUS1667</name>
    <name evidence="2" type="ORF">OTI717_LOCUS1390</name>
    <name evidence="1" type="ORF">SEV965_LOCUS19721</name>
</gene>
<evidence type="ECO:0000313" key="3">
    <source>
        <dbReference type="EMBL" id="CAF3546649.1"/>
    </source>
</evidence>
<accession>A0A818KWX8</accession>
<dbReference type="Proteomes" id="UP000663889">
    <property type="component" value="Unassembled WGS sequence"/>
</dbReference>
<dbReference type="Proteomes" id="UP000663823">
    <property type="component" value="Unassembled WGS sequence"/>
</dbReference>
<proteinExistence type="predicted"/>
<evidence type="ECO:0000313" key="1">
    <source>
        <dbReference type="EMBL" id="CAF1174822.1"/>
    </source>
</evidence>
<organism evidence="4 5">
    <name type="scientific">Rotaria sordida</name>
    <dbReference type="NCBI Taxonomy" id="392033"/>
    <lineage>
        <taxon>Eukaryota</taxon>
        <taxon>Metazoa</taxon>
        <taxon>Spiralia</taxon>
        <taxon>Gnathifera</taxon>
        <taxon>Rotifera</taxon>
        <taxon>Eurotatoria</taxon>
        <taxon>Bdelloidea</taxon>
        <taxon>Philodinida</taxon>
        <taxon>Philodinidae</taxon>
        <taxon>Rotaria</taxon>
    </lineage>
</organism>
<dbReference type="EMBL" id="CAJOAX010000058">
    <property type="protein sequence ID" value="CAF3495468.1"/>
    <property type="molecule type" value="Genomic_DNA"/>
</dbReference>
<comment type="caution">
    <text evidence="4">The sequence shown here is derived from an EMBL/GenBank/DDBJ whole genome shotgun (WGS) entry which is preliminary data.</text>
</comment>
<dbReference type="EMBL" id="CAJNOU010001242">
    <property type="protein sequence ID" value="CAF1174822.1"/>
    <property type="molecule type" value="Genomic_DNA"/>
</dbReference>
<dbReference type="EMBL" id="CAJOBE010000033">
    <property type="protein sequence ID" value="CAF3546649.1"/>
    <property type="molecule type" value="Genomic_DNA"/>
</dbReference>
<dbReference type="EMBL" id="CAJOBD010000059">
    <property type="protein sequence ID" value="CAF3557497.1"/>
    <property type="molecule type" value="Genomic_DNA"/>
</dbReference>
<evidence type="ECO:0000313" key="4">
    <source>
        <dbReference type="EMBL" id="CAF3557497.1"/>
    </source>
</evidence>
<dbReference type="AlphaFoldDB" id="A0A818KWX8"/>